<name>A0A0P8BV12_9BACT</name>
<dbReference type="SUPFAM" id="SSF63825">
    <property type="entry name" value="YWTD domain"/>
    <property type="match status" value="1"/>
</dbReference>
<dbReference type="STRING" id="1305737.GCA_000526355_03429"/>
<dbReference type="AlphaFoldDB" id="A0A0P8BV12"/>
<dbReference type="InterPro" id="IPR011042">
    <property type="entry name" value="6-blade_b-propeller_TolB-like"/>
</dbReference>
<gene>
    <name evidence="1" type="ORF">HLUCCX10_11995</name>
</gene>
<dbReference type="PATRIC" id="fig|1305737.6.peg.3017"/>
<dbReference type="Gene3D" id="2.120.10.30">
    <property type="entry name" value="TolB, C-terminal domain"/>
    <property type="match status" value="1"/>
</dbReference>
<comment type="caution">
    <text evidence="1">The sequence shown here is derived from an EMBL/GenBank/DDBJ whole genome shotgun (WGS) entry which is preliminary data.</text>
</comment>
<evidence type="ECO:0000313" key="1">
    <source>
        <dbReference type="EMBL" id="KPQ13796.1"/>
    </source>
</evidence>
<accession>A0A0P8BV12</accession>
<proteinExistence type="predicted"/>
<evidence type="ECO:0008006" key="3">
    <source>
        <dbReference type="Google" id="ProtNLM"/>
    </source>
</evidence>
<organism evidence="1 2">
    <name type="scientific">Algoriphagus marincola HL-49</name>
    <dbReference type="NCBI Taxonomy" id="1305737"/>
    <lineage>
        <taxon>Bacteria</taxon>
        <taxon>Pseudomonadati</taxon>
        <taxon>Bacteroidota</taxon>
        <taxon>Cytophagia</taxon>
        <taxon>Cytophagales</taxon>
        <taxon>Cyclobacteriaceae</taxon>
        <taxon>Algoriphagus</taxon>
    </lineage>
</organism>
<dbReference type="EMBL" id="LJXT01000079">
    <property type="protein sequence ID" value="KPQ13796.1"/>
    <property type="molecule type" value="Genomic_DNA"/>
</dbReference>
<evidence type="ECO:0000313" key="2">
    <source>
        <dbReference type="Proteomes" id="UP000050421"/>
    </source>
</evidence>
<dbReference type="OrthoDB" id="1098767at2"/>
<dbReference type="PROSITE" id="PS51257">
    <property type="entry name" value="PROKAR_LIPOPROTEIN"/>
    <property type="match status" value="1"/>
</dbReference>
<dbReference type="Proteomes" id="UP000050421">
    <property type="component" value="Unassembled WGS sequence"/>
</dbReference>
<protein>
    <recommendedName>
        <fullName evidence="3">6-bladed beta-propeller</fullName>
    </recommendedName>
</protein>
<sequence>MNTKLFISILFFCLIFSSCDRDQESHSEVIQINLNDAKKSVALSSFLKNPNFILLKDSEQIPLVSPYQFQFKNNKIFVRDLDYNNIHIYSRNGEFLEAILSSGEGPKEFIQINDFFVTENEVIIQDTYLRKIIKFDHGGNFLSERPHLINNSRFAFSADKFLYYMANDPEFDGKNYIIEKDEKITAKLLQIEPELENSGKFLQSNSFLELGENQFLLYRPYTYQINYLDLESNKLKQSISFDFGEAQLTPSQHRMSTNLKNQLVSERNLVAQFISVLPTTNGTIISFLRGNKQRFYLHLSPNQNLHSLISEPENDMIPITLNSPWTTDGERIYYILNSIDFYNQYAKHFAEQNVSIEDGNIHDFFQKNKNQLIEDRTLLISFQVKDTF</sequence>
<reference evidence="1 2" key="1">
    <citation type="submission" date="2015-09" db="EMBL/GenBank/DDBJ databases">
        <title>Identification and resolution of microdiversity through metagenomic sequencing of parallel consortia.</title>
        <authorList>
            <person name="Nelson W.C."/>
            <person name="Romine M.F."/>
            <person name="Lindemann S.R."/>
        </authorList>
    </citation>
    <scope>NUCLEOTIDE SEQUENCE [LARGE SCALE GENOMIC DNA]</scope>
    <source>
        <strain evidence="1">HL-49</strain>
    </source>
</reference>
<dbReference type="Pfam" id="PF17170">
    <property type="entry name" value="DUF5128"/>
    <property type="match status" value="1"/>
</dbReference>